<evidence type="ECO:0000313" key="3">
    <source>
        <dbReference type="Proteomes" id="UP000054624"/>
    </source>
</evidence>
<reference evidence="3" key="1">
    <citation type="submission" date="2016-01" db="EMBL/GenBank/DDBJ databases">
        <authorList>
            <person name="Peeters Charlotte."/>
        </authorList>
    </citation>
    <scope>NUCLEOTIDE SEQUENCE [LARGE SCALE GENOMIC DNA]</scope>
</reference>
<feature type="region of interest" description="Disordered" evidence="1">
    <location>
        <begin position="198"/>
        <end position="222"/>
    </location>
</feature>
<dbReference type="SUPFAM" id="SSF46689">
    <property type="entry name" value="Homeodomain-like"/>
    <property type="match status" value="1"/>
</dbReference>
<proteinExistence type="predicted"/>
<protein>
    <submittedName>
        <fullName evidence="2">Transposase</fullName>
    </submittedName>
</protein>
<dbReference type="EMBL" id="FCOI02000061">
    <property type="protein sequence ID" value="SAK99070.1"/>
    <property type="molecule type" value="Genomic_DNA"/>
</dbReference>
<dbReference type="InterPro" id="IPR036388">
    <property type="entry name" value="WH-like_DNA-bd_sf"/>
</dbReference>
<dbReference type="AlphaFoldDB" id="A0A158DXF6"/>
<dbReference type="NCBIfam" id="NF033545">
    <property type="entry name" value="transpos_IS630"/>
    <property type="match status" value="1"/>
</dbReference>
<organism evidence="2 3">
    <name type="scientific">Caballeronia temeraria</name>
    <dbReference type="NCBI Taxonomy" id="1777137"/>
    <lineage>
        <taxon>Bacteria</taxon>
        <taxon>Pseudomonadati</taxon>
        <taxon>Pseudomonadota</taxon>
        <taxon>Betaproteobacteria</taxon>
        <taxon>Burkholderiales</taxon>
        <taxon>Burkholderiaceae</taxon>
        <taxon>Caballeronia</taxon>
    </lineage>
</organism>
<dbReference type="STRING" id="1777137.AWB76_07642"/>
<keyword evidence="3" id="KW-1185">Reference proteome</keyword>
<accession>A0A158DXF6</accession>
<evidence type="ECO:0000313" key="2">
    <source>
        <dbReference type="EMBL" id="SAK99070.1"/>
    </source>
</evidence>
<evidence type="ECO:0000256" key="1">
    <source>
        <dbReference type="SAM" id="MobiDB-lite"/>
    </source>
</evidence>
<dbReference type="InterPro" id="IPR047655">
    <property type="entry name" value="Transpos_IS630-like"/>
</dbReference>
<dbReference type="Pfam" id="PF13565">
    <property type="entry name" value="HTH_32"/>
    <property type="match status" value="1"/>
</dbReference>
<dbReference type="Gene3D" id="1.10.10.10">
    <property type="entry name" value="Winged helix-like DNA-binding domain superfamily/Winged helix DNA-binding domain"/>
    <property type="match status" value="1"/>
</dbReference>
<name>A0A158DXF6_9BURK</name>
<dbReference type="InterPro" id="IPR009057">
    <property type="entry name" value="Homeodomain-like_sf"/>
</dbReference>
<gene>
    <name evidence="2" type="ORF">AWB76_07642</name>
</gene>
<dbReference type="Proteomes" id="UP000054624">
    <property type="component" value="Unassembled WGS sequence"/>
</dbReference>
<sequence length="222" mass="25007">MSQGRHATPVKLAKKEREELLSLIERKTAAQRDVMRARIALWAHEGHSNTVIARELRVSVQTVCTWRKRIAQHGAQGLRECERTGRPPRITQETRLQLIALACEAHEPEGRVTPTLDEIVARAIERGIVEQISRSHVQRILQAGDLRPHRVKQWLHSPDPAFREKVNVICKLYRKAPKNAVVLSIDEKTGIQAIERKHPGRAPAPGRLGIHSPRHPGADCCA</sequence>